<accession>A0A0J7IET0</accession>
<dbReference type="AlphaFoldDB" id="A0A0J7IET0"/>
<comment type="caution">
    <text evidence="2">The sequence shown here is derived from an EMBL/GenBank/DDBJ whole genome shotgun (WGS) entry which is preliminary data.</text>
</comment>
<dbReference type="Proteomes" id="UP000036261">
    <property type="component" value="Unassembled WGS sequence"/>
</dbReference>
<dbReference type="STRING" id="558151.ACM46_09655"/>
<keyword evidence="1" id="KW-0472">Membrane</keyword>
<name>A0A0J7IET0_9FLAO</name>
<keyword evidence="3" id="KW-1185">Reference proteome</keyword>
<dbReference type="PATRIC" id="fig|558151.6.peg.2026"/>
<reference evidence="2 3" key="1">
    <citation type="journal article" date="2013" name="Int. J. Syst. Evol. Microbiol.">
        <title>Chryseobacterium angstadtii sp. nov., isolated from a newt tank.</title>
        <authorList>
            <person name="Kirk K.E."/>
            <person name="Hoffman J.A."/>
            <person name="Smith K.A."/>
            <person name="Strahan B.L."/>
            <person name="Failor K.C."/>
            <person name="Krebs J.E."/>
            <person name="Gale A.N."/>
            <person name="Do T.D."/>
            <person name="Sontag T.C."/>
            <person name="Batties A.M."/>
            <person name="Mistiszyn K."/>
            <person name="Newman J.D."/>
        </authorList>
    </citation>
    <scope>NUCLEOTIDE SEQUENCE [LARGE SCALE GENOMIC DNA]</scope>
    <source>
        <strain evidence="2 3">KM</strain>
    </source>
</reference>
<keyword evidence="1" id="KW-0812">Transmembrane</keyword>
<dbReference type="RefSeq" id="WP_048506440.1">
    <property type="nucleotide sequence ID" value="NZ_LFND01000003.1"/>
</dbReference>
<dbReference type="OrthoDB" id="9812547at2"/>
<dbReference type="EMBL" id="LFND01000003">
    <property type="protein sequence ID" value="KMQ64519.1"/>
    <property type="molecule type" value="Genomic_DNA"/>
</dbReference>
<evidence type="ECO:0000256" key="1">
    <source>
        <dbReference type="SAM" id="Phobius"/>
    </source>
</evidence>
<evidence type="ECO:0000313" key="2">
    <source>
        <dbReference type="EMBL" id="KMQ64519.1"/>
    </source>
</evidence>
<evidence type="ECO:0000313" key="3">
    <source>
        <dbReference type="Proteomes" id="UP000036261"/>
    </source>
</evidence>
<proteinExistence type="predicted"/>
<evidence type="ECO:0008006" key="4">
    <source>
        <dbReference type="Google" id="ProtNLM"/>
    </source>
</evidence>
<organism evidence="2 3">
    <name type="scientific">Chryseobacterium angstadtii</name>
    <dbReference type="NCBI Taxonomy" id="558151"/>
    <lineage>
        <taxon>Bacteria</taxon>
        <taxon>Pseudomonadati</taxon>
        <taxon>Bacteroidota</taxon>
        <taxon>Flavobacteriia</taxon>
        <taxon>Flavobacteriales</taxon>
        <taxon>Weeksellaceae</taxon>
        <taxon>Chryseobacterium group</taxon>
        <taxon>Chryseobacterium</taxon>
    </lineage>
</organism>
<feature type="transmembrane region" description="Helical" evidence="1">
    <location>
        <begin position="30"/>
        <end position="51"/>
    </location>
</feature>
<dbReference type="SUPFAM" id="SSF103481">
    <property type="entry name" value="Multidrug resistance efflux transporter EmrE"/>
    <property type="match status" value="1"/>
</dbReference>
<sequence length="76" mass="8782">MVSTHTYINPIVTVFAGWVVEGQTINGNQLYGLSVILIGVLLTNVTKYFRLTKRSKVKLRRLRRFFGRTIKPYQPI</sequence>
<keyword evidence="1" id="KW-1133">Transmembrane helix</keyword>
<dbReference type="InterPro" id="IPR037185">
    <property type="entry name" value="EmrE-like"/>
</dbReference>
<protein>
    <recommendedName>
        <fullName evidence="4">EamA domain-containing protein</fullName>
    </recommendedName>
</protein>
<gene>
    <name evidence="2" type="ORF">ACM46_09655</name>
</gene>